<keyword evidence="3" id="KW-1185">Reference proteome</keyword>
<protein>
    <submittedName>
        <fullName evidence="2">Uncharacterized protein</fullName>
    </submittedName>
</protein>
<evidence type="ECO:0000313" key="2">
    <source>
        <dbReference type="EMBL" id="KAK9057060.1"/>
    </source>
</evidence>
<accession>A0AAP0GRV5</accession>
<dbReference type="EMBL" id="JBCNJP010000024">
    <property type="protein sequence ID" value="KAK9057060.1"/>
    <property type="molecule type" value="Genomic_DNA"/>
</dbReference>
<sequence>MADFEPPSFSLGLDCDLFDSEPQIAPETRDLDPSSSNQSSVPFATFENKHDEFETLVVDDSEPEYPDSHPNLYRLRRGLTIRATSSSSSPVPGKATAEVHSTAVIDDEDILGFTGEDFCSNCLNPYNVIHKTDFSFNQLRESNRFRMIEIRLSTSCNNMVFPKLIASPVRGFQSIDSDSDDSKCNGSDSNSNHGKYDLPQHVTRMQNVSKAWGGFPKAYRYLFHDDPRIQELVRSRLPNFAPLGNMLNVDLEQPGTSKIDYMGQFSFDESSKQAARTIKDKKSSTSRKISRKSQTEEMSQGWVNPKLGVEKVTTKGAAKRKAHAARQITGHWLTGSDGKKVYVGKSGQELTGRVAYMQYKKESGLVFKKVKRKSASKKKK</sequence>
<comment type="caution">
    <text evidence="2">The sequence shown here is derived from an EMBL/GenBank/DDBJ whole genome shotgun (WGS) entry which is preliminary data.</text>
</comment>
<gene>
    <name evidence="2" type="ORF">SSX86_024427</name>
</gene>
<dbReference type="PANTHER" id="PTHR38371:SF1">
    <property type="entry name" value="RHO GTPASE-ACTIVATING PROTEIN"/>
    <property type="match status" value="1"/>
</dbReference>
<evidence type="ECO:0000256" key="1">
    <source>
        <dbReference type="SAM" id="MobiDB-lite"/>
    </source>
</evidence>
<feature type="compositionally biased region" description="Polar residues" evidence="1">
    <location>
        <begin position="184"/>
        <end position="193"/>
    </location>
</feature>
<feature type="region of interest" description="Disordered" evidence="1">
    <location>
        <begin position="1"/>
        <end position="47"/>
    </location>
</feature>
<evidence type="ECO:0000313" key="3">
    <source>
        <dbReference type="Proteomes" id="UP001408789"/>
    </source>
</evidence>
<organism evidence="2 3">
    <name type="scientific">Deinandra increscens subsp. villosa</name>
    <dbReference type="NCBI Taxonomy" id="3103831"/>
    <lineage>
        <taxon>Eukaryota</taxon>
        <taxon>Viridiplantae</taxon>
        <taxon>Streptophyta</taxon>
        <taxon>Embryophyta</taxon>
        <taxon>Tracheophyta</taxon>
        <taxon>Spermatophyta</taxon>
        <taxon>Magnoliopsida</taxon>
        <taxon>eudicotyledons</taxon>
        <taxon>Gunneridae</taxon>
        <taxon>Pentapetalae</taxon>
        <taxon>asterids</taxon>
        <taxon>campanulids</taxon>
        <taxon>Asterales</taxon>
        <taxon>Asteraceae</taxon>
        <taxon>Asteroideae</taxon>
        <taxon>Heliantheae alliance</taxon>
        <taxon>Madieae</taxon>
        <taxon>Madiinae</taxon>
        <taxon>Deinandra</taxon>
    </lineage>
</organism>
<feature type="compositionally biased region" description="Polar residues" evidence="1">
    <location>
        <begin position="33"/>
        <end position="42"/>
    </location>
</feature>
<dbReference type="Proteomes" id="UP001408789">
    <property type="component" value="Unassembled WGS sequence"/>
</dbReference>
<feature type="region of interest" description="Disordered" evidence="1">
    <location>
        <begin position="272"/>
        <end position="300"/>
    </location>
</feature>
<feature type="region of interest" description="Disordered" evidence="1">
    <location>
        <begin position="176"/>
        <end position="197"/>
    </location>
</feature>
<dbReference type="PANTHER" id="PTHR38371">
    <property type="entry name" value="RHO GTPASE-ACTIVATING PROTEIN"/>
    <property type="match status" value="1"/>
</dbReference>
<reference evidence="2 3" key="1">
    <citation type="submission" date="2024-04" db="EMBL/GenBank/DDBJ databases">
        <title>The reference genome of an endangered Asteraceae, Deinandra increscens subsp. villosa, native to the Central Coast of California.</title>
        <authorList>
            <person name="Guilliams M."/>
            <person name="Hasenstab-Lehman K."/>
            <person name="Meyer R."/>
            <person name="Mcevoy S."/>
        </authorList>
    </citation>
    <scope>NUCLEOTIDE SEQUENCE [LARGE SCALE GENOMIC DNA]</scope>
    <source>
        <tissue evidence="2">Leaf</tissue>
    </source>
</reference>
<proteinExistence type="predicted"/>
<dbReference type="AlphaFoldDB" id="A0AAP0GRV5"/>
<name>A0AAP0GRV5_9ASTR</name>